<evidence type="ECO:0000313" key="2">
    <source>
        <dbReference type="EMBL" id="CAA9214231.1"/>
    </source>
</evidence>
<sequence>MNVMDYVRSALRHWLIILLAGVLAAAAGLLFGKSQPAQFQTHARFVISPSPEITDDNNIAQTLDALANKRAIVSTFAQVVLSQRSFDEASRGARATPQEAEQVKISTVVSPEANVVEVFVIGPRPRLIEQMLELLGTESTRAFEALYTIYAVEALDVAGPKTEQVAPKPVRSALIGGVLGGALAFLIGLVDDAIKVARAGTGQPKSDEDGSRSGTRVFGDDGDWLRELDDLDREVRRWTDGVSSQEVEEAQRRWRSELDDLSGMLRAWAEGRQEGAGGDGRPDAPSVR</sequence>
<gene>
    <name evidence="2" type="ORF">AVDCRST_MAG76-305</name>
</gene>
<accession>A0A6J4H3V3</accession>
<proteinExistence type="predicted"/>
<evidence type="ECO:0008006" key="3">
    <source>
        <dbReference type="Google" id="ProtNLM"/>
    </source>
</evidence>
<dbReference type="AlphaFoldDB" id="A0A6J4H3V3"/>
<feature type="region of interest" description="Disordered" evidence="1">
    <location>
        <begin position="199"/>
        <end position="218"/>
    </location>
</feature>
<protein>
    <recommendedName>
        <fullName evidence="3">Polysaccharide chain length determinant N-terminal domain-containing protein</fullName>
    </recommendedName>
</protein>
<dbReference type="EMBL" id="CADCSZ010000019">
    <property type="protein sequence ID" value="CAA9214231.1"/>
    <property type="molecule type" value="Genomic_DNA"/>
</dbReference>
<evidence type="ECO:0000256" key="1">
    <source>
        <dbReference type="SAM" id="MobiDB-lite"/>
    </source>
</evidence>
<name>A0A6J4H3V3_9ACTN</name>
<feature type="region of interest" description="Disordered" evidence="1">
    <location>
        <begin position="266"/>
        <end position="288"/>
    </location>
</feature>
<organism evidence="2">
    <name type="scientific">uncultured Acidimicrobiales bacterium</name>
    <dbReference type="NCBI Taxonomy" id="310071"/>
    <lineage>
        <taxon>Bacteria</taxon>
        <taxon>Bacillati</taxon>
        <taxon>Actinomycetota</taxon>
        <taxon>Acidimicrobiia</taxon>
        <taxon>Acidimicrobiales</taxon>
        <taxon>environmental samples</taxon>
    </lineage>
</organism>
<reference evidence="2" key="1">
    <citation type="submission" date="2020-02" db="EMBL/GenBank/DDBJ databases">
        <authorList>
            <person name="Meier V. D."/>
        </authorList>
    </citation>
    <scope>NUCLEOTIDE SEQUENCE</scope>
    <source>
        <strain evidence="2">AVDCRST_MAG76</strain>
    </source>
</reference>